<evidence type="ECO:0000256" key="1">
    <source>
        <dbReference type="SAM" id="Phobius"/>
    </source>
</evidence>
<keyword evidence="1" id="KW-1133">Transmembrane helix</keyword>
<dbReference type="Pfam" id="PF13631">
    <property type="entry name" value="Cytochrom_B_N_2"/>
    <property type="match status" value="1"/>
</dbReference>
<dbReference type="EMBL" id="MLJW01000724">
    <property type="protein sequence ID" value="OIQ83210.1"/>
    <property type="molecule type" value="Genomic_DNA"/>
</dbReference>
<dbReference type="GO" id="GO:0009055">
    <property type="term" value="F:electron transfer activity"/>
    <property type="evidence" value="ECO:0007669"/>
    <property type="project" value="InterPro"/>
</dbReference>
<dbReference type="GO" id="GO:0016020">
    <property type="term" value="C:membrane"/>
    <property type="evidence" value="ECO:0007669"/>
    <property type="project" value="InterPro"/>
</dbReference>
<accession>A0A1J5QIW5</accession>
<keyword evidence="1" id="KW-0812">Transmembrane</keyword>
<feature type="transmembrane region" description="Helical" evidence="1">
    <location>
        <begin position="88"/>
        <end position="107"/>
    </location>
</feature>
<dbReference type="InterPro" id="IPR027387">
    <property type="entry name" value="Cytb/b6-like_sf"/>
</dbReference>
<proteinExistence type="predicted"/>
<keyword evidence="1" id="KW-0472">Membrane</keyword>
<name>A0A1J5QIW5_9ZZZZ</name>
<gene>
    <name evidence="3" type="primary">petB_9</name>
    <name evidence="3" type="ORF">GALL_349920</name>
</gene>
<dbReference type="InterPro" id="IPR016174">
    <property type="entry name" value="Di-haem_cyt_TM"/>
</dbReference>
<dbReference type="SUPFAM" id="SSF81342">
    <property type="entry name" value="Transmembrane di-heme cytochromes"/>
    <property type="match status" value="1"/>
</dbReference>
<dbReference type="Gene3D" id="1.20.810.10">
    <property type="entry name" value="Cytochrome Bc1 Complex, Chain C"/>
    <property type="match status" value="1"/>
</dbReference>
<dbReference type="GO" id="GO:0022904">
    <property type="term" value="P:respiratory electron transport chain"/>
    <property type="evidence" value="ECO:0007669"/>
    <property type="project" value="InterPro"/>
</dbReference>
<feature type="transmembrane region" description="Helical" evidence="1">
    <location>
        <begin position="119"/>
        <end position="139"/>
    </location>
</feature>
<evidence type="ECO:0000313" key="3">
    <source>
        <dbReference type="EMBL" id="OIQ83210.1"/>
    </source>
</evidence>
<feature type="transmembrane region" description="Helical" evidence="1">
    <location>
        <begin position="44"/>
        <end position="68"/>
    </location>
</feature>
<dbReference type="GO" id="GO:0016491">
    <property type="term" value="F:oxidoreductase activity"/>
    <property type="evidence" value="ECO:0007669"/>
    <property type="project" value="InterPro"/>
</dbReference>
<protein>
    <submittedName>
        <fullName evidence="3">Cytochrome b6</fullName>
    </submittedName>
</protein>
<reference evidence="3" key="1">
    <citation type="submission" date="2016-10" db="EMBL/GenBank/DDBJ databases">
        <title>Sequence of Gallionella enrichment culture.</title>
        <authorList>
            <person name="Poehlein A."/>
            <person name="Muehling M."/>
            <person name="Daniel R."/>
        </authorList>
    </citation>
    <scope>NUCLEOTIDE SEQUENCE</scope>
</reference>
<comment type="caution">
    <text evidence="3">The sequence shown here is derived from an EMBL/GenBank/DDBJ whole genome shotgun (WGS) entry which is preliminary data.</text>
</comment>
<dbReference type="PROSITE" id="PS51002">
    <property type="entry name" value="CYTB_NTER"/>
    <property type="match status" value="1"/>
</dbReference>
<sequence>MSGTPELDDESAPSWIGKVRNRLERDLPYDKVLPETQPAYVASWIYVFGVATLAALVMIIASGTVLAFEGPSWWHISNVGHFFNSLHYWSVQLFFLFMVIHLLGKFWMAAWRGNRARTWITGMVTLIVSIGAALTGYVIQTNFDSQWISFEAKDGMNAVGIGAWFNVANLGQNLLVHVFLMPLIVVVLVAIHLVLVRLRGVVPPIDAAEVEAAGGAVHTSAPTEKTEVR</sequence>
<evidence type="ECO:0000259" key="2">
    <source>
        <dbReference type="PROSITE" id="PS51002"/>
    </source>
</evidence>
<dbReference type="AlphaFoldDB" id="A0A1J5QIW5"/>
<organism evidence="3">
    <name type="scientific">mine drainage metagenome</name>
    <dbReference type="NCBI Taxonomy" id="410659"/>
    <lineage>
        <taxon>unclassified sequences</taxon>
        <taxon>metagenomes</taxon>
        <taxon>ecological metagenomes</taxon>
    </lineage>
</organism>
<feature type="transmembrane region" description="Helical" evidence="1">
    <location>
        <begin position="174"/>
        <end position="195"/>
    </location>
</feature>
<feature type="domain" description="Cytochrome b/b6 N-terminal region profile" evidence="2">
    <location>
        <begin position="15"/>
        <end position="205"/>
    </location>
</feature>
<dbReference type="InterPro" id="IPR005797">
    <property type="entry name" value="Cyt_b/b6_N"/>
</dbReference>